<comment type="caution">
    <text evidence="1">The sequence shown here is derived from an EMBL/GenBank/DDBJ whole genome shotgun (WGS) entry which is preliminary data.</text>
</comment>
<protein>
    <recommendedName>
        <fullName evidence="2">RuvB C-terminal winged helix domain-containing protein</fullName>
    </recommendedName>
</protein>
<dbReference type="AlphaFoldDB" id="A0A0F9D1H2"/>
<dbReference type="EMBL" id="LAZR01030793">
    <property type="protein sequence ID" value="KKL55573.1"/>
    <property type="molecule type" value="Genomic_DNA"/>
</dbReference>
<organism evidence="1">
    <name type="scientific">marine sediment metagenome</name>
    <dbReference type="NCBI Taxonomy" id="412755"/>
    <lineage>
        <taxon>unclassified sequences</taxon>
        <taxon>metagenomes</taxon>
        <taxon>ecological metagenomes</taxon>
    </lineage>
</organism>
<accession>A0A0F9D1H2</accession>
<evidence type="ECO:0000313" key="1">
    <source>
        <dbReference type="EMBL" id="KKL55573.1"/>
    </source>
</evidence>
<evidence type="ECO:0008006" key="2">
    <source>
        <dbReference type="Google" id="ProtNLM"/>
    </source>
</evidence>
<sequence>AQRYVLSYLEGEGGAASVSAIEHDIPSRYLGERSLGVEVGVLERTGLVERG</sequence>
<reference evidence="1" key="1">
    <citation type="journal article" date="2015" name="Nature">
        <title>Complex archaea that bridge the gap between prokaryotes and eukaryotes.</title>
        <authorList>
            <person name="Spang A."/>
            <person name="Saw J.H."/>
            <person name="Jorgensen S.L."/>
            <person name="Zaremba-Niedzwiedzka K."/>
            <person name="Martijn J."/>
            <person name="Lind A.E."/>
            <person name="van Eijk R."/>
            <person name="Schleper C."/>
            <person name="Guy L."/>
            <person name="Ettema T.J."/>
        </authorList>
    </citation>
    <scope>NUCLEOTIDE SEQUENCE</scope>
</reference>
<proteinExistence type="predicted"/>
<gene>
    <name evidence="1" type="ORF">LCGC14_2254080</name>
</gene>
<feature type="non-terminal residue" evidence="1">
    <location>
        <position position="1"/>
    </location>
</feature>
<name>A0A0F9D1H2_9ZZZZ</name>